<dbReference type="PANTHER" id="PTHR31896">
    <property type="entry name" value="FAMILY REGULATORY PROTEIN, PUTATIVE (AFU_ORTHOLOGUE AFUA_3G14730)-RELATED"/>
    <property type="match status" value="1"/>
</dbReference>
<feature type="non-terminal residue" evidence="2">
    <location>
        <position position="1"/>
    </location>
</feature>
<evidence type="ECO:0000313" key="2">
    <source>
        <dbReference type="EMBL" id="KAE9464859.1"/>
    </source>
</evidence>
<dbReference type="EMBL" id="QEFC01000320">
    <property type="protein sequence ID" value="KAE9464859.1"/>
    <property type="molecule type" value="Genomic_DNA"/>
</dbReference>
<dbReference type="InterPro" id="IPR023213">
    <property type="entry name" value="CAT-like_dom_sf"/>
</dbReference>
<protein>
    <submittedName>
        <fullName evidence="2">Uncharacterized protein</fullName>
    </submittedName>
</protein>
<dbReference type="Pfam" id="PF02458">
    <property type="entry name" value="Transferase"/>
    <property type="match status" value="1"/>
</dbReference>
<organism evidence="2 3">
    <name type="scientific">Rhododendron williamsianum</name>
    <dbReference type="NCBI Taxonomy" id="262921"/>
    <lineage>
        <taxon>Eukaryota</taxon>
        <taxon>Viridiplantae</taxon>
        <taxon>Streptophyta</taxon>
        <taxon>Embryophyta</taxon>
        <taxon>Tracheophyta</taxon>
        <taxon>Spermatophyta</taxon>
        <taxon>Magnoliopsida</taxon>
        <taxon>eudicotyledons</taxon>
        <taxon>Gunneridae</taxon>
        <taxon>Pentapetalae</taxon>
        <taxon>asterids</taxon>
        <taxon>Ericales</taxon>
        <taxon>Ericaceae</taxon>
        <taxon>Ericoideae</taxon>
        <taxon>Rhodoreae</taxon>
        <taxon>Rhododendron</taxon>
    </lineage>
</organism>
<dbReference type="OrthoDB" id="1862401at2759"/>
<dbReference type="PANTHER" id="PTHR31896:SF76">
    <property type="entry name" value="BAHD ACYLTRANSFERASE DCR"/>
    <property type="match status" value="1"/>
</dbReference>
<dbReference type="Gene3D" id="3.30.559.10">
    <property type="entry name" value="Chloramphenicol acetyltransferase-like domain"/>
    <property type="match status" value="1"/>
</dbReference>
<dbReference type="InterPro" id="IPR051283">
    <property type="entry name" value="Sec_Metabolite_Acyltrans"/>
</dbReference>
<evidence type="ECO:0000313" key="3">
    <source>
        <dbReference type="Proteomes" id="UP000428333"/>
    </source>
</evidence>
<evidence type="ECO:0000256" key="1">
    <source>
        <dbReference type="ARBA" id="ARBA00022679"/>
    </source>
</evidence>
<keyword evidence="1" id="KW-0808">Transferase</keyword>
<keyword evidence="3" id="KW-1185">Reference proteome</keyword>
<gene>
    <name evidence="2" type="ORF">C3L33_03245</name>
</gene>
<dbReference type="Proteomes" id="UP000428333">
    <property type="component" value="Linkage Group LG02"/>
</dbReference>
<dbReference type="GO" id="GO:0016740">
    <property type="term" value="F:transferase activity"/>
    <property type="evidence" value="ECO:0007669"/>
    <property type="project" value="UniProtKB-KW"/>
</dbReference>
<dbReference type="AlphaFoldDB" id="A0A6A4MCK8"/>
<reference evidence="2 3" key="1">
    <citation type="journal article" date="2019" name="Genome Biol. Evol.">
        <title>The Rhododendron genome and chromosomal organization provide insight into shared whole-genome duplications across the heath family (Ericaceae).</title>
        <authorList>
            <person name="Soza V.L."/>
            <person name="Lindsley D."/>
            <person name="Waalkes A."/>
            <person name="Ramage E."/>
            <person name="Patwardhan R.P."/>
            <person name="Burton J.N."/>
            <person name="Adey A."/>
            <person name="Kumar A."/>
            <person name="Qiu R."/>
            <person name="Shendure J."/>
            <person name="Hall B."/>
        </authorList>
    </citation>
    <scope>NUCLEOTIDE SEQUENCE [LARGE SCALE GENOMIC DNA]</scope>
    <source>
        <strain evidence="2">RSF 1966-606</strain>
    </source>
</reference>
<comment type="caution">
    <text evidence="2">The sequence shown here is derived from an EMBL/GenBank/DDBJ whole genome shotgun (WGS) entry which is preliminary data.</text>
</comment>
<name>A0A6A4MCK8_9ERIC</name>
<proteinExistence type="predicted"/>
<sequence length="302" mass="33578">MMGVKIYDDEMKGVEVAAATVEQIEIGDLVVEESASKLKDLVPYNGIVNVEGLYRPLLAVQTSSPAPPLRVKIFKFSESAIDLISLIKATANSSPNPKPFSTFQSLSTHVWRAVTRARNLEPGDATVPWSLELRRVTIKEPGGVRCRDDQEGNRDARCEGHRGMEHRVGEQGIGVEGRGENCVVVGSYNGVVNVEGLHRSLLAVQVPQPIYESVLHFYIFNVYINVSTNISDCIFSRVILIKFDVIFYEAERWTSNGVRIQPRDPRRDFHVALHDLMGPDLNGAQTIAVPPFLDRTKARTLP</sequence>
<accession>A0A6A4MCK8</accession>